<evidence type="ECO:0000313" key="2">
    <source>
        <dbReference type="Proteomes" id="UP000675880"/>
    </source>
</evidence>
<proteinExistence type="predicted"/>
<name>A0ABM8QZT0_9BACT</name>
<dbReference type="EMBL" id="CAJNBJ010000002">
    <property type="protein sequence ID" value="CAE6724840.1"/>
    <property type="molecule type" value="Genomic_DNA"/>
</dbReference>
<keyword evidence="2" id="KW-1185">Reference proteome</keyword>
<dbReference type="RefSeq" id="WP_213041433.1">
    <property type="nucleotide sequence ID" value="NZ_CAJNBJ010000002.1"/>
</dbReference>
<protein>
    <recommendedName>
        <fullName evidence="3">Addiction module component</fullName>
    </recommendedName>
</protein>
<comment type="caution">
    <text evidence="1">The sequence shown here is derived from an EMBL/GenBank/DDBJ whole genome shotgun (WGS) entry which is preliminary data.</text>
</comment>
<accession>A0ABM8QZT0</accession>
<evidence type="ECO:0000313" key="1">
    <source>
        <dbReference type="EMBL" id="CAE6724840.1"/>
    </source>
</evidence>
<reference evidence="1 2" key="1">
    <citation type="submission" date="2021-02" db="EMBL/GenBank/DDBJ databases">
        <authorList>
            <person name="Han P."/>
        </authorList>
    </citation>
    <scope>NUCLEOTIDE SEQUENCE [LARGE SCALE GENOMIC DNA]</scope>
    <source>
        <strain evidence="1">Candidatus Nitrospira sp. ZN2</strain>
    </source>
</reference>
<dbReference type="Proteomes" id="UP000675880">
    <property type="component" value="Unassembled WGS sequence"/>
</dbReference>
<evidence type="ECO:0008006" key="3">
    <source>
        <dbReference type="Google" id="ProtNLM"/>
    </source>
</evidence>
<organism evidence="1 2">
    <name type="scientific">Nitrospira defluvii</name>
    <dbReference type="NCBI Taxonomy" id="330214"/>
    <lineage>
        <taxon>Bacteria</taxon>
        <taxon>Pseudomonadati</taxon>
        <taxon>Nitrospirota</taxon>
        <taxon>Nitrospiria</taxon>
        <taxon>Nitrospirales</taxon>
        <taxon>Nitrospiraceae</taxon>
        <taxon>Nitrospira</taxon>
    </lineage>
</organism>
<sequence length="72" mass="7954">MTEPTHKLSELTLAELKDLVQGLVDDRLRTLIGDPDLGAPLGESVRDRLKQSLASTERLTGDEVADKLGLRW</sequence>
<gene>
    <name evidence="1" type="ORF">NSPZN2_100047</name>
</gene>